<dbReference type="EMBL" id="RBXP01000001">
    <property type="protein sequence ID" value="RKT63075.1"/>
    <property type="molecule type" value="Genomic_DNA"/>
</dbReference>
<evidence type="ECO:0000313" key="1">
    <source>
        <dbReference type="EMBL" id="RKT63075.1"/>
    </source>
</evidence>
<dbReference type="RefSeq" id="WP_147431265.1">
    <property type="nucleotide sequence ID" value="NZ_RBXP01000001.1"/>
</dbReference>
<name>A0A495WQM9_9RHOO</name>
<dbReference type="Proteomes" id="UP000270626">
    <property type="component" value="Unassembled WGS sequence"/>
</dbReference>
<organism evidence="1 2">
    <name type="scientific">Azonexus fungiphilus</name>
    <dbReference type="NCBI Taxonomy" id="146940"/>
    <lineage>
        <taxon>Bacteria</taxon>
        <taxon>Pseudomonadati</taxon>
        <taxon>Pseudomonadota</taxon>
        <taxon>Betaproteobacteria</taxon>
        <taxon>Rhodocyclales</taxon>
        <taxon>Azonexaceae</taxon>
        <taxon>Azonexus</taxon>
    </lineage>
</organism>
<dbReference type="OrthoDB" id="6154571at2"/>
<sequence>MAIADKLRDSHVQAAAAQQASRNGRRVIRRLADEDETPIAVEQEPVVIEQLPAPAAVPRSTTHGVITVSPLDLPAEHFAAGLERRKQNRELLMEWLRSALVDGVDYGRIHVVSKDRCSFAKQGRLKDCGDPNHWSKNPSLFKPGAEKITGMLGMTVHYPSLPDYEQAVLNGTTLTTVMLRCELRDAQGRVVAEGVGARNLSQDYGDANKTLKMVEKSAHIDATLRLAGLSECYSQDLEDKPLVDEAPPPLQPNAENVATTATVATDTTISREELAALRQQIAKFKFSEKRVLAWLYKTTKGNVTQLDELSGKQCLTLLKRLESWAEAEKTFANAQGGNNE</sequence>
<evidence type="ECO:0000313" key="2">
    <source>
        <dbReference type="Proteomes" id="UP000270626"/>
    </source>
</evidence>
<comment type="caution">
    <text evidence="1">The sequence shown here is derived from an EMBL/GenBank/DDBJ whole genome shotgun (WGS) entry which is preliminary data.</text>
</comment>
<protein>
    <submittedName>
        <fullName evidence="1">Uncharacterized protein</fullName>
    </submittedName>
</protein>
<keyword evidence="2" id="KW-1185">Reference proteome</keyword>
<reference evidence="1 2" key="1">
    <citation type="submission" date="2018-10" db="EMBL/GenBank/DDBJ databases">
        <title>Genomic Encyclopedia of Type Strains, Phase IV (KMG-IV): sequencing the most valuable type-strain genomes for metagenomic binning, comparative biology and taxonomic classification.</title>
        <authorList>
            <person name="Goeker M."/>
        </authorList>
    </citation>
    <scope>NUCLEOTIDE SEQUENCE [LARGE SCALE GENOMIC DNA]</scope>
    <source>
        <strain evidence="1 2">DSM 23841</strain>
    </source>
</reference>
<gene>
    <name evidence="1" type="ORF">DFR40_0125</name>
</gene>
<accession>A0A495WQM9</accession>
<dbReference type="AlphaFoldDB" id="A0A495WQM9"/>
<proteinExistence type="predicted"/>